<proteinExistence type="predicted"/>
<evidence type="ECO:0000259" key="3">
    <source>
        <dbReference type="Pfam" id="PF20148"/>
    </source>
</evidence>
<keyword evidence="5" id="KW-1185">Reference proteome</keyword>
<evidence type="ECO:0000313" key="4">
    <source>
        <dbReference type="EMBL" id="OWQ83032.1"/>
    </source>
</evidence>
<evidence type="ECO:0000256" key="1">
    <source>
        <dbReference type="SAM" id="MobiDB-lite"/>
    </source>
</evidence>
<evidence type="ECO:0000313" key="5">
    <source>
        <dbReference type="Proteomes" id="UP000197468"/>
    </source>
</evidence>
<feature type="domain" description="DUF6531" evidence="3">
    <location>
        <begin position="104"/>
        <end position="181"/>
    </location>
</feature>
<evidence type="ECO:0000256" key="2">
    <source>
        <dbReference type="SAM" id="SignalP"/>
    </source>
</evidence>
<feature type="chain" id="PRO_5012128376" description="DUF6531 domain-containing protein" evidence="2">
    <location>
        <begin position="31"/>
        <end position="235"/>
    </location>
</feature>
<feature type="signal peptide" evidence="2">
    <location>
        <begin position="1"/>
        <end position="30"/>
    </location>
</feature>
<dbReference type="EMBL" id="NIOF01000027">
    <property type="protein sequence ID" value="OWQ83032.1"/>
    <property type="molecule type" value="Genomic_DNA"/>
</dbReference>
<name>A0A246ISA1_9BURK</name>
<keyword evidence="2" id="KW-0732">Signal</keyword>
<dbReference type="OrthoDB" id="3881096at2"/>
<dbReference type="Pfam" id="PF20148">
    <property type="entry name" value="DUF6531"/>
    <property type="match status" value="1"/>
</dbReference>
<dbReference type="Proteomes" id="UP000197468">
    <property type="component" value="Unassembled WGS sequence"/>
</dbReference>
<sequence>MKKHRKMTRGYARSIICAAIATMVWSESQAQIVTDLADGEAAPKADLTLETVRVSGNRVRAGGGLVVYWSPASVGQAPAPGVGGGGGNAKAENKPDRAKDACAGNPVRLSNGNKIETELDFAAATPYGLMMERTFVGLSTKSGVFGPKWHSILDMKAEASAAGDWPQTIRLHRPSGDALVFELDGARWRTRLIGGTFSNSTWIESIGGRWVYRSADGSTEVYSRGGSLLSASDLS</sequence>
<comment type="caution">
    <text evidence="4">The sequence shown here is derived from an EMBL/GenBank/DDBJ whole genome shotgun (WGS) entry which is preliminary data.</text>
</comment>
<gene>
    <name evidence="4" type="ORF">CDN99_27415</name>
</gene>
<reference evidence="4 5" key="1">
    <citation type="journal article" date="2008" name="Int. J. Syst. Evol. Microbiol.">
        <title>Description of Roseateles aquatilis sp. nov. and Roseateles terrae sp. nov., in the class Betaproteobacteria, and emended description of the genus Roseateles.</title>
        <authorList>
            <person name="Gomila M."/>
            <person name="Bowien B."/>
            <person name="Falsen E."/>
            <person name="Moore E.R."/>
            <person name="Lalucat J."/>
        </authorList>
    </citation>
    <scope>NUCLEOTIDE SEQUENCE [LARGE SCALE GENOMIC DNA]</scope>
    <source>
        <strain evidence="4 5">CCUG 48205</strain>
    </source>
</reference>
<feature type="region of interest" description="Disordered" evidence="1">
    <location>
        <begin position="80"/>
        <end position="105"/>
    </location>
</feature>
<protein>
    <recommendedName>
        <fullName evidence="3">DUF6531 domain-containing protein</fullName>
    </recommendedName>
</protein>
<dbReference type="InterPro" id="IPR045351">
    <property type="entry name" value="DUF6531"/>
</dbReference>
<accession>A0A246ISA1</accession>
<dbReference type="AlphaFoldDB" id="A0A246ISA1"/>
<organism evidence="4 5">
    <name type="scientific">Roseateles aquatilis</name>
    <dbReference type="NCBI Taxonomy" id="431061"/>
    <lineage>
        <taxon>Bacteria</taxon>
        <taxon>Pseudomonadati</taxon>
        <taxon>Pseudomonadota</taxon>
        <taxon>Betaproteobacteria</taxon>
        <taxon>Burkholderiales</taxon>
        <taxon>Sphaerotilaceae</taxon>
        <taxon>Roseateles</taxon>
    </lineage>
</organism>
<feature type="compositionally biased region" description="Basic and acidic residues" evidence="1">
    <location>
        <begin position="91"/>
        <end position="100"/>
    </location>
</feature>
<dbReference type="RefSeq" id="WP_088388796.1">
    <property type="nucleotide sequence ID" value="NZ_NIOF01000027.1"/>
</dbReference>